<feature type="transmembrane region" description="Helical" evidence="4">
    <location>
        <begin position="172"/>
        <end position="193"/>
    </location>
</feature>
<dbReference type="RefSeq" id="WP_380605826.1">
    <property type="nucleotide sequence ID" value="NZ_JBHSDU010000015.1"/>
</dbReference>
<dbReference type="InterPro" id="IPR011701">
    <property type="entry name" value="MFS"/>
</dbReference>
<feature type="transmembrane region" description="Helical" evidence="4">
    <location>
        <begin position="140"/>
        <end position="166"/>
    </location>
</feature>
<feature type="transmembrane region" description="Helical" evidence="4">
    <location>
        <begin position="349"/>
        <end position="373"/>
    </location>
</feature>
<feature type="transmembrane region" description="Helical" evidence="4">
    <location>
        <begin position="108"/>
        <end position="128"/>
    </location>
</feature>
<feature type="transmembrane region" description="Helical" evidence="4">
    <location>
        <begin position="82"/>
        <end position="102"/>
    </location>
</feature>
<organism evidence="6 7">
    <name type="scientific">Steroidobacter flavus</name>
    <dbReference type="NCBI Taxonomy" id="1842136"/>
    <lineage>
        <taxon>Bacteria</taxon>
        <taxon>Pseudomonadati</taxon>
        <taxon>Pseudomonadota</taxon>
        <taxon>Gammaproteobacteria</taxon>
        <taxon>Steroidobacterales</taxon>
        <taxon>Steroidobacteraceae</taxon>
        <taxon>Steroidobacter</taxon>
    </lineage>
</organism>
<feature type="transmembrane region" description="Helical" evidence="4">
    <location>
        <begin position="260"/>
        <end position="283"/>
    </location>
</feature>
<dbReference type="Pfam" id="PF07690">
    <property type="entry name" value="MFS_1"/>
    <property type="match status" value="1"/>
</dbReference>
<evidence type="ECO:0000313" key="7">
    <source>
        <dbReference type="Proteomes" id="UP001595904"/>
    </source>
</evidence>
<accession>A0ABV8T6G1</accession>
<dbReference type="InterPro" id="IPR036259">
    <property type="entry name" value="MFS_trans_sf"/>
</dbReference>
<keyword evidence="2 4" id="KW-1133">Transmembrane helix</keyword>
<keyword evidence="1 4" id="KW-0812">Transmembrane</keyword>
<dbReference type="PROSITE" id="PS50850">
    <property type="entry name" value="MFS"/>
    <property type="match status" value="1"/>
</dbReference>
<dbReference type="InterPro" id="IPR020846">
    <property type="entry name" value="MFS_dom"/>
</dbReference>
<feature type="transmembrane region" description="Helical" evidence="4">
    <location>
        <begin position="379"/>
        <end position="400"/>
    </location>
</feature>
<reference evidence="7" key="1">
    <citation type="journal article" date="2019" name="Int. J. Syst. Evol. Microbiol.">
        <title>The Global Catalogue of Microorganisms (GCM) 10K type strain sequencing project: providing services to taxonomists for standard genome sequencing and annotation.</title>
        <authorList>
            <consortium name="The Broad Institute Genomics Platform"/>
            <consortium name="The Broad Institute Genome Sequencing Center for Infectious Disease"/>
            <person name="Wu L."/>
            <person name="Ma J."/>
        </authorList>
    </citation>
    <scope>NUCLEOTIDE SEQUENCE [LARGE SCALE GENOMIC DNA]</scope>
    <source>
        <strain evidence="7">CGMCC 1.10759</strain>
    </source>
</reference>
<evidence type="ECO:0000256" key="4">
    <source>
        <dbReference type="SAM" id="Phobius"/>
    </source>
</evidence>
<comment type="caution">
    <text evidence="6">The sequence shown here is derived from an EMBL/GenBank/DDBJ whole genome shotgun (WGS) entry which is preliminary data.</text>
</comment>
<proteinExistence type="predicted"/>
<dbReference type="PANTHER" id="PTHR11360:SF290">
    <property type="entry name" value="MONOCARBOXYLATE MFS PERMEASE"/>
    <property type="match status" value="1"/>
</dbReference>
<feature type="transmembrane region" description="Helical" evidence="4">
    <location>
        <begin position="290"/>
        <end position="308"/>
    </location>
</feature>
<feature type="transmembrane region" description="Helical" evidence="4">
    <location>
        <begin position="14"/>
        <end position="33"/>
    </location>
</feature>
<sequence>MDTHKSAAAEWRRFGFLPLAAALGYATSVLHVYSLGAFIGPLQHEFGWSRAQISVGLTVAALISAIGCIPVGMLVDRIGPRRVGLIGVVAMSAALACASTATGTPANWLALWGVIAIGTFFVQATVWTSAVASRFEASRGLAFAITLSGASLAATLYPILATWLIGNYGWRTAYAAMGGIWVVLVFPILFFLFRGAHDQGRKEQAAAAPVVLTGVSFAEGLRSAALYKLLMAAGLFSFTVIGVAVHFVPILTDSGATPLSAAGIASLVGIFSIVGRLGTGFLLDRYPGHIVGAMAFLIPIVACVLLLTDGANPVSQAVAAAIFGLTLGSEVDVIAYLAAKHFGLKNFGALYGVLQMALAGGTAFGPLAAGAVFDRYHSYSLFLVLTAALMAASAIALFTLGPVRQAAALDSSGAAADA</sequence>
<evidence type="ECO:0000256" key="1">
    <source>
        <dbReference type="ARBA" id="ARBA00022692"/>
    </source>
</evidence>
<gene>
    <name evidence="6" type="ORF">ACFPN2_36160</name>
</gene>
<evidence type="ECO:0000313" key="6">
    <source>
        <dbReference type="EMBL" id="MFC4314558.1"/>
    </source>
</evidence>
<dbReference type="SUPFAM" id="SSF103473">
    <property type="entry name" value="MFS general substrate transporter"/>
    <property type="match status" value="1"/>
</dbReference>
<feature type="transmembrane region" description="Helical" evidence="4">
    <location>
        <begin position="229"/>
        <end position="248"/>
    </location>
</feature>
<evidence type="ECO:0000259" key="5">
    <source>
        <dbReference type="PROSITE" id="PS50850"/>
    </source>
</evidence>
<evidence type="ECO:0000256" key="2">
    <source>
        <dbReference type="ARBA" id="ARBA00022989"/>
    </source>
</evidence>
<feature type="transmembrane region" description="Helical" evidence="4">
    <location>
        <begin position="314"/>
        <end position="337"/>
    </location>
</feature>
<name>A0ABV8T6G1_9GAMM</name>
<keyword evidence="7" id="KW-1185">Reference proteome</keyword>
<dbReference type="Proteomes" id="UP001595904">
    <property type="component" value="Unassembled WGS sequence"/>
</dbReference>
<keyword evidence="3 4" id="KW-0472">Membrane</keyword>
<dbReference type="Gene3D" id="1.20.1250.20">
    <property type="entry name" value="MFS general substrate transporter like domains"/>
    <property type="match status" value="2"/>
</dbReference>
<feature type="transmembrane region" description="Helical" evidence="4">
    <location>
        <begin position="53"/>
        <end position="75"/>
    </location>
</feature>
<dbReference type="InterPro" id="IPR050327">
    <property type="entry name" value="Proton-linked_MCT"/>
</dbReference>
<evidence type="ECO:0000256" key="3">
    <source>
        <dbReference type="ARBA" id="ARBA00023136"/>
    </source>
</evidence>
<dbReference type="EMBL" id="JBHSDU010000015">
    <property type="protein sequence ID" value="MFC4314558.1"/>
    <property type="molecule type" value="Genomic_DNA"/>
</dbReference>
<dbReference type="PANTHER" id="PTHR11360">
    <property type="entry name" value="MONOCARBOXYLATE TRANSPORTER"/>
    <property type="match status" value="1"/>
</dbReference>
<protein>
    <submittedName>
        <fullName evidence="6">MFS transporter</fullName>
    </submittedName>
</protein>
<feature type="domain" description="Major facilitator superfamily (MFS) profile" evidence="5">
    <location>
        <begin position="17"/>
        <end position="404"/>
    </location>
</feature>